<keyword evidence="1" id="KW-0175">Coiled coil</keyword>
<feature type="transmembrane region" description="Helical" evidence="2">
    <location>
        <begin position="172"/>
        <end position="194"/>
    </location>
</feature>
<keyword evidence="2" id="KW-1133">Transmembrane helix</keyword>
<keyword evidence="2" id="KW-0812">Transmembrane</keyword>
<gene>
    <name evidence="3" type="ORF">BSTOLATCC_MIC17738</name>
</gene>
<keyword evidence="4" id="KW-1185">Reference proteome</keyword>
<feature type="transmembrane region" description="Helical" evidence="2">
    <location>
        <begin position="444"/>
        <end position="465"/>
    </location>
</feature>
<feature type="transmembrane region" description="Helical" evidence="2">
    <location>
        <begin position="135"/>
        <end position="152"/>
    </location>
</feature>
<evidence type="ECO:0000313" key="3">
    <source>
        <dbReference type="EMBL" id="CAG9317117.1"/>
    </source>
</evidence>
<proteinExistence type="predicted"/>
<organism evidence="3 4">
    <name type="scientific">Blepharisma stoltei</name>
    <dbReference type="NCBI Taxonomy" id="1481888"/>
    <lineage>
        <taxon>Eukaryota</taxon>
        <taxon>Sar</taxon>
        <taxon>Alveolata</taxon>
        <taxon>Ciliophora</taxon>
        <taxon>Postciliodesmatophora</taxon>
        <taxon>Heterotrichea</taxon>
        <taxon>Heterotrichida</taxon>
        <taxon>Blepharismidae</taxon>
        <taxon>Blepharisma</taxon>
    </lineage>
</organism>
<comment type="caution">
    <text evidence="3">The sequence shown here is derived from an EMBL/GenBank/DDBJ whole genome shotgun (WGS) entry which is preliminary data.</text>
</comment>
<feature type="transmembrane region" description="Helical" evidence="2">
    <location>
        <begin position="259"/>
        <end position="282"/>
    </location>
</feature>
<dbReference type="Proteomes" id="UP001162131">
    <property type="component" value="Unassembled WGS sequence"/>
</dbReference>
<protein>
    <submittedName>
        <fullName evidence="3">Uncharacterized protein</fullName>
    </submittedName>
</protein>
<evidence type="ECO:0000256" key="1">
    <source>
        <dbReference type="SAM" id="Coils"/>
    </source>
</evidence>
<evidence type="ECO:0000256" key="2">
    <source>
        <dbReference type="SAM" id="Phobius"/>
    </source>
</evidence>
<feature type="coiled-coil region" evidence="1">
    <location>
        <begin position="39"/>
        <end position="66"/>
    </location>
</feature>
<reference evidence="3" key="1">
    <citation type="submission" date="2021-09" db="EMBL/GenBank/DDBJ databases">
        <authorList>
            <consortium name="AG Swart"/>
            <person name="Singh M."/>
            <person name="Singh A."/>
            <person name="Seah K."/>
            <person name="Emmerich C."/>
        </authorList>
    </citation>
    <scope>NUCLEOTIDE SEQUENCE</scope>
    <source>
        <strain evidence="3">ATCC30299</strain>
    </source>
</reference>
<sequence>MKNDVSHTNALSSFKKFGQLIYDFGYSADLALTINRLIAKNHYDLLEDALENLKNLNQDFEIIQDTLLADFSQWSDCDSQKIVYNSIIPIWIFDHKEPIDLYYNLYDAIGIFIYNGQSLLSEVEGKRNFQDHAKFLFMNGLGSLFYYSNITINGLVTCEIDRVASTGSTINILLICGIFALGILILVIMGYIILISRKYDEFWNYCLNNAQWPIFKLKCAALDRLATIHGVDKAVETGSENKRKSSHKREVKGTLYLQYFIRLMLLFTIAASYYLLIFNYLYPNLDTMMMHRPHILDNFIIRRSLLSRATVFSREILFNYTYNYLPELYAFPNSELILDQTLCQLTQRNNEIREGRYLDLLSHELKEKMFAKNDSPYWWLNKGTQPAFDMVIGDTENFENLGEVTDDEWIFFSKMGKTIQDEIGEEFDLADRDSKNAIQEQLNVIIYTTVIYSVALGVLYFFYYLPYMKNQIKQLNLFSVLPKILPEKYD</sequence>
<name>A0AAU9ITV8_9CILI</name>
<dbReference type="EMBL" id="CAJZBQ010000017">
    <property type="protein sequence ID" value="CAG9317117.1"/>
    <property type="molecule type" value="Genomic_DNA"/>
</dbReference>
<evidence type="ECO:0000313" key="4">
    <source>
        <dbReference type="Proteomes" id="UP001162131"/>
    </source>
</evidence>
<dbReference type="AlphaFoldDB" id="A0AAU9ITV8"/>
<accession>A0AAU9ITV8</accession>
<keyword evidence="2" id="KW-0472">Membrane</keyword>